<gene>
    <name evidence="2" type="ORF">ECRASSUSDP1_LOCUS23901</name>
</gene>
<dbReference type="Pfam" id="PF00027">
    <property type="entry name" value="cNMP_binding"/>
    <property type="match status" value="1"/>
</dbReference>
<dbReference type="EMBL" id="CAMPGE010024604">
    <property type="protein sequence ID" value="CAI2382428.1"/>
    <property type="molecule type" value="Genomic_DNA"/>
</dbReference>
<accession>A0AAD1Y0M2</accession>
<dbReference type="InterPro" id="IPR000595">
    <property type="entry name" value="cNMP-bd_dom"/>
</dbReference>
<name>A0AAD1Y0M2_EUPCR</name>
<feature type="domain" description="Cyclic nucleotide-binding" evidence="1">
    <location>
        <begin position="46"/>
        <end position="228"/>
    </location>
</feature>
<dbReference type="CDD" id="cd00038">
    <property type="entry name" value="CAP_ED"/>
    <property type="match status" value="2"/>
</dbReference>
<dbReference type="InterPro" id="IPR018488">
    <property type="entry name" value="cNMP-bd_CS"/>
</dbReference>
<dbReference type="InterPro" id="IPR014710">
    <property type="entry name" value="RmlC-like_jellyroll"/>
</dbReference>
<dbReference type="Proteomes" id="UP001295684">
    <property type="component" value="Unassembled WGS sequence"/>
</dbReference>
<dbReference type="SUPFAM" id="SSF51206">
    <property type="entry name" value="cAMP-binding domain-like"/>
    <property type="match status" value="2"/>
</dbReference>
<evidence type="ECO:0000313" key="2">
    <source>
        <dbReference type="EMBL" id="CAI2382428.1"/>
    </source>
</evidence>
<sequence>MDFEAHDEKAKEAIFQQIFTILKLNPNRRRKKQLLELKEYFKNLDFFKKLETPDEYDDISAQLSRFRYLKAFNLSQDQKVFDYGDKGDCFYIVIKGSVGIKVPTTCNKEFTQKQFVAFLEKNKDDLIFDKIKHHLPVKNLKEGIPKKLILDDTEVKNYEICILKEVAELKEGMSFGELALIENQPRSATVYCKSKDVYFAILNRKDFEKTYSNTQKVLTKHKMDLLRHFGIFFHFKFKTLKKLSFYLFERKYCMNQRIYTEGEFPDGVYLIENGEFELSKSIYDNNIVNKFRVSRLGQNQMFGLQECITLTTRTMNATCISTSGTVYFIPSKDFVHKFLPKTPDEVIEKELILIQEFLQLRYQSLVTLEQASDIIKMDEIISRYHCRRFVKHKKKMVEYIEKVQQDDDPSLKYKRKGLEREVYNQSVKQKRVPYFSEGEKIKPVESRERISSRVDTSIVSSSSRLEKNDKKSIRNKMRKKLTIKMDDRLSPKNTLTNQITLLKKSLKKSHDLKVTKPKIRVIKKLRRSQKMNLKSKPLKEKYKIANKRNFFITLPKKKHSAIKIGGMSIKKICNTIESPNAEKSIQTSEFKFKKIKVLNKDTKDGMSSTKASGRVSKYSRFIPTTNVFKSMDGKNRYGKTFYKVNSLDQYQKHIPERFSRRVVRQKHLELSHNSSHNSSLKKVAEDNSEYFANIKIPISLRKEFGMKHTQSTEISLSSTLPPKRASPSVDIKPKFNVKMERFPKAIDEFMAENNLDLA</sequence>
<dbReference type="PANTHER" id="PTHR23011:SF28">
    <property type="entry name" value="CYCLIC NUCLEOTIDE-BINDING DOMAIN CONTAINING PROTEIN"/>
    <property type="match status" value="1"/>
</dbReference>
<dbReference type="PROSITE" id="PS50042">
    <property type="entry name" value="CNMP_BINDING_3"/>
    <property type="match status" value="2"/>
</dbReference>
<organism evidence="2 3">
    <name type="scientific">Euplotes crassus</name>
    <dbReference type="NCBI Taxonomy" id="5936"/>
    <lineage>
        <taxon>Eukaryota</taxon>
        <taxon>Sar</taxon>
        <taxon>Alveolata</taxon>
        <taxon>Ciliophora</taxon>
        <taxon>Intramacronucleata</taxon>
        <taxon>Spirotrichea</taxon>
        <taxon>Hypotrichia</taxon>
        <taxon>Euplotida</taxon>
        <taxon>Euplotidae</taxon>
        <taxon>Moneuplotes</taxon>
    </lineage>
</organism>
<reference evidence="2" key="1">
    <citation type="submission" date="2023-07" db="EMBL/GenBank/DDBJ databases">
        <authorList>
            <consortium name="AG Swart"/>
            <person name="Singh M."/>
            <person name="Singh A."/>
            <person name="Seah K."/>
            <person name="Emmerich C."/>
        </authorList>
    </citation>
    <scope>NUCLEOTIDE SEQUENCE</scope>
    <source>
        <strain evidence="2">DP1</strain>
    </source>
</reference>
<dbReference type="AlphaFoldDB" id="A0AAD1Y0M2"/>
<dbReference type="PANTHER" id="PTHR23011">
    <property type="entry name" value="CYCLIC NUCLEOTIDE-BINDING DOMAIN CONTAINING PROTEIN"/>
    <property type="match status" value="1"/>
</dbReference>
<dbReference type="PROSITE" id="PS00889">
    <property type="entry name" value="CNMP_BINDING_2"/>
    <property type="match status" value="1"/>
</dbReference>
<protein>
    <recommendedName>
        <fullName evidence="1">Cyclic nucleotide-binding domain-containing protein</fullName>
    </recommendedName>
</protein>
<proteinExistence type="predicted"/>
<keyword evidence="3" id="KW-1185">Reference proteome</keyword>
<dbReference type="InterPro" id="IPR018490">
    <property type="entry name" value="cNMP-bd_dom_sf"/>
</dbReference>
<evidence type="ECO:0000259" key="1">
    <source>
        <dbReference type="PROSITE" id="PS50042"/>
    </source>
</evidence>
<dbReference type="PRINTS" id="PR00103">
    <property type="entry name" value="CAMPKINASE"/>
</dbReference>
<comment type="caution">
    <text evidence="2">The sequence shown here is derived from an EMBL/GenBank/DDBJ whole genome shotgun (WGS) entry which is preliminary data.</text>
</comment>
<feature type="domain" description="Cyclic nucleotide-binding" evidence="1">
    <location>
        <begin position="231"/>
        <end position="339"/>
    </location>
</feature>
<evidence type="ECO:0000313" key="3">
    <source>
        <dbReference type="Proteomes" id="UP001295684"/>
    </source>
</evidence>
<dbReference type="Gene3D" id="2.60.120.10">
    <property type="entry name" value="Jelly Rolls"/>
    <property type="match status" value="2"/>
</dbReference>